<dbReference type="Proteomes" id="UP000054560">
    <property type="component" value="Unassembled WGS sequence"/>
</dbReference>
<name>A0A0L0FRJ5_9EUKA</name>
<evidence type="ECO:0000313" key="3">
    <source>
        <dbReference type="Proteomes" id="UP000054560"/>
    </source>
</evidence>
<dbReference type="SMART" id="SM00088">
    <property type="entry name" value="PINT"/>
    <property type="match status" value="1"/>
</dbReference>
<dbReference type="SUPFAM" id="SSF46785">
    <property type="entry name" value="Winged helix' DNA-binding domain"/>
    <property type="match status" value="1"/>
</dbReference>
<dbReference type="eggNOG" id="KOG1463">
    <property type="taxonomic scope" value="Eukaryota"/>
</dbReference>
<dbReference type="RefSeq" id="XP_014153297.1">
    <property type="nucleotide sequence ID" value="XM_014297822.1"/>
</dbReference>
<evidence type="ECO:0000313" key="2">
    <source>
        <dbReference type="EMBL" id="KNC79395.1"/>
    </source>
</evidence>
<reference evidence="2 3" key="1">
    <citation type="submission" date="2011-02" db="EMBL/GenBank/DDBJ databases">
        <title>The Genome Sequence of Sphaeroforma arctica JP610.</title>
        <authorList>
            <consortium name="The Broad Institute Genome Sequencing Platform"/>
            <person name="Russ C."/>
            <person name="Cuomo C."/>
            <person name="Young S.K."/>
            <person name="Zeng Q."/>
            <person name="Gargeya S."/>
            <person name="Alvarado L."/>
            <person name="Berlin A."/>
            <person name="Chapman S.B."/>
            <person name="Chen Z."/>
            <person name="Freedman E."/>
            <person name="Gellesch M."/>
            <person name="Goldberg J."/>
            <person name="Griggs A."/>
            <person name="Gujja S."/>
            <person name="Heilman E."/>
            <person name="Heiman D."/>
            <person name="Howarth C."/>
            <person name="Mehta T."/>
            <person name="Neiman D."/>
            <person name="Pearson M."/>
            <person name="Roberts A."/>
            <person name="Saif S."/>
            <person name="Shea T."/>
            <person name="Shenoy N."/>
            <person name="Sisk P."/>
            <person name="Stolte C."/>
            <person name="Sykes S."/>
            <person name="White J."/>
            <person name="Yandava C."/>
            <person name="Burger G."/>
            <person name="Gray M.W."/>
            <person name="Holland P.W.H."/>
            <person name="King N."/>
            <person name="Lang F.B.F."/>
            <person name="Roger A.J."/>
            <person name="Ruiz-Trillo I."/>
            <person name="Haas B."/>
            <person name="Nusbaum C."/>
            <person name="Birren B."/>
        </authorList>
    </citation>
    <scope>NUCLEOTIDE SEQUENCE [LARGE SCALE GENOMIC DNA]</scope>
    <source>
        <strain evidence="2 3">JP610</strain>
    </source>
</reference>
<dbReference type="OrthoDB" id="1418352at2759"/>
<dbReference type="InterPro" id="IPR036390">
    <property type="entry name" value="WH_DNA-bd_sf"/>
</dbReference>
<dbReference type="InterPro" id="IPR050871">
    <property type="entry name" value="26S_Proteasome/COP9_Components"/>
</dbReference>
<organism evidence="2 3">
    <name type="scientific">Sphaeroforma arctica JP610</name>
    <dbReference type="NCBI Taxonomy" id="667725"/>
    <lineage>
        <taxon>Eukaryota</taxon>
        <taxon>Ichthyosporea</taxon>
        <taxon>Ichthyophonida</taxon>
        <taxon>Sphaeroforma</taxon>
    </lineage>
</organism>
<dbReference type="STRING" id="667725.A0A0L0FRJ5"/>
<dbReference type="Pfam" id="PF01399">
    <property type="entry name" value="PCI"/>
    <property type="match status" value="1"/>
</dbReference>
<dbReference type="GeneID" id="25908711"/>
<sequence>MRAVATAHHNRSLEEFEKVLAQYKTELTGDPIIETHLNDLYNSMLENNLCRIIEPFSCVEIAHLAHLIKLPAKVVEDKLSKMILDRKFVGILDQGAGCLMVYDEAKTDPMYGSTKETIEHMGKVVDLLYKKASKLS</sequence>
<dbReference type="InterPro" id="IPR000717">
    <property type="entry name" value="PCI_dom"/>
</dbReference>
<dbReference type="PROSITE" id="PS50250">
    <property type="entry name" value="PCI"/>
    <property type="match status" value="1"/>
</dbReference>
<feature type="domain" description="PCI" evidence="1">
    <location>
        <begin position="1"/>
        <end position="106"/>
    </location>
</feature>
<keyword evidence="3" id="KW-1185">Reference proteome</keyword>
<dbReference type="Pfam" id="PF18503">
    <property type="entry name" value="RPN6_C_helix"/>
    <property type="match status" value="1"/>
</dbReference>
<proteinExistence type="predicted"/>
<gene>
    <name evidence="2" type="ORF">SARC_08207</name>
</gene>
<dbReference type="EMBL" id="KQ242313">
    <property type="protein sequence ID" value="KNC79395.1"/>
    <property type="molecule type" value="Genomic_DNA"/>
</dbReference>
<dbReference type="InterPro" id="IPR040780">
    <property type="entry name" value="Rpn6_C_helix"/>
</dbReference>
<protein>
    <recommendedName>
        <fullName evidence="1">PCI domain-containing protein</fullName>
    </recommendedName>
</protein>
<evidence type="ECO:0000259" key="1">
    <source>
        <dbReference type="PROSITE" id="PS50250"/>
    </source>
</evidence>
<dbReference type="AlphaFoldDB" id="A0A0L0FRJ5"/>
<dbReference type="Gene3D" id="1.25.40.570">
    <property type="match status" value="1"/>
</dbReference>
<dbReference type="PANTHER" id="PTHR10678">
    <property type="entry name" value="26S PROTEASOME NON-ATPASE REGULATORY SUBUNIT 11/COP9 SIGNALOSOME COMPLEX SUBUNIT 2"/>
    <property type="match status" value="1"/>
</dbReference>
<accession>A0A0L0FRJ5</accession>